<sequence>MSFKFQESLIKGQEGASLVNKNKKELKEIYTELTNALSEHFGFEVELTPRKEFRDVDSSNTLRALGAAINAWANPEKVATGYTILSLGVEGDSVNKLTLFKYKESDDVYPVTVLFNKDKFLCYDQEEFADAVKKVLENSRLNLELINFKSSVERAKQESSASEGE</sequence>
<dbReference type="EMBL" id="MUFB01000017">
    <property type="protein sequence ID" value="OOE84206.1"/>
    <property type="molecule type" value="Genomic_DNA"/>
</dbReference>
<dbReference type="Proteomes" id="UP000189410">
    <property type="component" value="Unassembled WGS sequence"/>
</dbReference>
<accession>A0ABX3K7N0</accession>
<organism evidence="1 2">
    <name type="scientific">Salinivibrio siamensis</name>
    <dbReference type="NCBI Taxonomy" id="414286"/>
    <lineage>
        <taxon>Bacteria</taxon>
        <taxon>Pseudomonadati</taxon>
        <taxon>Pseudomonadota</taxon>
        <taxon>Gammaproteobacteria</taxon>
        <taxon>Vibrionales</taxon>
        <taxon>Vibrionaceae</taxon>
        <taxon>Salinivibrio</taxon>
    </lineage>
</organism>
<gene>
    <name evidence="1" type="ORF">BZG73_10075</name>
</gene>
<evidence type="ECO:0000313" key="1">
    <source>
        <dbReference type="EMBL" id="OOE84206.1"/>
    </source>
</evidence>
<evidence type="ECO:0000313" key="2">
    <source>
        <dbReference type="Proteomes" id="UP000189410"/>
    </source>
</evidence>
<keyword evidence="2" id="KW-1185">Reference proteome</keyword>
<protein>
    <submittedName>
        <fullName evidence="1">Uncharacterized protein</fullName>
    </submittedName>
</protein>
<proteinExistence type="predicted"/>
<name>A0ABX3K7N0_9GAMM</name>
<comment type="caution">
    <text evidence="1">The sequence shown here is derived from an EMBL/GenBank/DDBJ whole genome shotgun (WGS) entry which is preliminary data.</text>
</comment>
<dbReference type="RefSeq" id="WP_077668228.1">
    <property type="nucleotide sequence ID" value="NZ_MUFB01000017.1"/>
</dbReference>
<reference evidence="1 2" key="1">
    <citation type="journal article" date="2017" name="Genome Announc.">
        <title>Draft Genome Sequences of Salinivibrio proteolyticus, Salinivibrio sharmensis, Salinivibrio siamensis, Salinivibrio costicola subsp. alcaliphilus, Salinivibrio costicola subsp. vallismortis, and 29 New Isolates Belonging to the Genus Salinivibrio.</title>
        <authorList>
            <person name="Lopez-Hermoso C."/>
            <person name="de la Haba R.R."/>
            <person name="Sanchez-Porro C."/>
            <person name="Bayliss S.C."/>
            <person name="Feil E.J."/>
            <person name="Ventosa A."/>
        </authorList>
    </citation>
    <scope>NUCLEOTIDE SEQUENCE [LARGE SCALE GENOMIC DNA]</scope>
    <source>
        <strain evidence="1 2">JCM 14472</strain>
    </source>
</reference>